<protein>
    <recommendedName>
        <fullName evidence="3 5">GTP cyclohydrolase 1 type 2 homolog</fullName>
    </recommendedName>
</protein>
<comment type="subunit">
    <text evidence="2">Homohexamer.</text>
</comment>
<dbReference type="SUPFAM" id="SSF102705">
    <property type="entry name" value="NIF3 (NGG1p interacting factor 3)-like"/>
    <property type="match status" value="1"/>
</dbReference>
<evidence type="ECO:0000313" key="8">
    <source>
        <dbReference type="Proteomes" id="UP000177876"/>
    </source>
</evidence>
<dbReference type="InterPro" id="IPR036069">
    <property type="entry name" value="DUF34/NIF3_sf"/>
</dbReference>
<feature type="binding site" evidence="6">
    <location>
        <position position="66"/>
    </location>
    <ligand>
        <name>a divalent metal cation</name>
        <dbReference type="ChEBI" id="CHEBI:60240"/>
        <label>1</label>
    </ligand>
</feature>
<feature type="binding site" evidence="6">
    <location>
        <position position="67"/>
    </location>
    <ligand>
        <name>a divalent metal cation</name>
        <dbReference type="ChEBI" id="CHEBI:60240"/>
        <label>1</label>
    </ligand>
</feature>
<evidence type="ECO:0000256" key="3">
    <source>
        <dbReference type="ARBA" id="ARBA00022112"/>
    </source>
</evidence>
<dbReference type="Pfam" id="PF01784">
    <property type="entry name" value="DUF34_NIF3"/>
    <property type="match status" value="1"/>
</dbReference>
<evidence type="ECO:0000256" key="4">
    <source>
        <dbReference type="ARBA" id="ARBA00022723"/>
    </source>
</evidence>
<feature type="binding site" evidence="6">
    <location>
        <position position="105"/>
    </location>
    <ligand>
        <name>a divalent metal cation</name>
        <dbReference type="ChEBI" id="CHEBI:60240"/>
        <label>1</label>
    </ligand>
</feature>
<proteinExistence type="inferred from homology"/>
<evidence type="ECO:0000313" key="7">
    <source>
        <dbReference type="EMBL" id="OFW57476.1"/>
    </source>
</evidence>
<gene>
    <name evidence="7" type="ORF">A2Y75_00865</name>
</gene>
<dbReference type="Proteomes" id="UP000177876">
    <property type="component" value="Unassembled WGS sequence"/>
</dbReference>
<evidence type="ECO:0000256" key="2">
    <source>
        <dbReference type="ARBA" id="ARBA00011643"/>
    </source>
</evidence>
<name>A0A1F2WKT6_9ACTN</name>
<dbReference type="STRING" id="1797197.A2Y75_00865"/>
<dbReference type="GO" id="GO:0046872">
    <property type="term" value="F:metal ion binding"/>
    <property type="evidence" value="ECO:0007669"/>
    <property type="project" value="UniProtKB-UniRule"/>
</dbReference>
<dbReference type="PANTHER" id="PTHR13799:SF14">
    <property type="entry name" value="GTP CYCLOHYDROLASE 1 TYPE 2 HOMOLOG"/>
    <property type="match status" value="1"/>
</dbReference>
<keyword evidence="4 5" id="KW-0479">Metal-binding</keyword>
<dbReference type="NCBIfam" id="TIGR00486">
    <property type="entry name" value="YbgI_SA1388"/>
    <property type="match status" value="1"/>
</dbReference>
<dbReference type="EMBL" id="MELK01000033">
    <property type="protein sequence ID" value="OFW57476.1"/>
    <property type="molecule type" value="Genomic_DNA"/>
</dbReference>
<reference evidence="7 8" key="1">
    <citation type="journal article" date="2016" name="Nat. Commun.">
        <title>Thousands of microbial genomes shed light on interconnected biogeochemical processes in an aquifer system.</title>
        <authorList>
            <person name="Anantharaman K."/>
            <person name="Brown C.T."/>
            <person name="Hug L.A."/>
            <person name="Sharon I."/>
            <person name="Castelle C.J."/>
            <person name="Probst A.J."/>
            <person name="Thomas B.C."/>
            <person name="Singh A."/>
            <person name="Wilkins M.J."/>
            <person name="Karaoz U."/>
            <person name="Brodie E.L."/>
            <person name="Williams K.H."/>
            <person name="Hubbard S.S."/>
            <person name="Banfield J.F."/>
        </authorList>
    </citation>
    <scope>NUCLEOTIDE SEQUENCE [LARGE SCALE GENOMIC DNA]</scope>
</reference>
<feature type="binding site" evidence="6">
    <location>
        <position position="334"/>
    </location>
    <ligand>
        <name>a divalent metal cation</name>
        <dbReference type="ChEBI" id="CHEBI:60240"/>
        <label>1</label>
    </ligand>
</feature>
<comment type="similarity">
    <text evidence="1 5">Belongs to the GTP cyclohydrolase I type 2/NIF3 family.</text>
</comment>
<evidence type="ECO:0000256" key="1">
    <source>
        <dbReference type="ARBA" id="ARBA00006964"/>
    </source>
</evidence>
<dbReference type="PIRSF" id="PIRSF037489">
    <property type="entry name" value="UCP037489_NIF3_YqfO"/>
    <property type="match status" value="1"/>
</dbReference>
<dbReference type="InterPro" id="IPR002678">
    <property type="entry name" value="DUF34/NIF3"/>
</dbReference>
<dbReference type="Gene3D" id="3.30.70.120">
    <property type="match status" value="1"/>
</dbReference>
<organism evidence="7 8">
    <name type="scientific">Candidatus Solincola sediminis</name>
    <dbReference type="NCBI Taxonomy" id="1797199"/>
    <lineage>
        <taxon>Bacteria</taxon>
        <taxon>Bacillati</taxon>
        <taxon>Actinomycetota</taxon>
        <taxon>Candidatus Geothermincolia</taxon>
        <taxon>Candidatus Geothermincolales</taxon>
        <taxon>Candidatus Geothermincolaceae</taxon>
        <taxon>Candidatus Solincola</taxon>
    </lineage>
</organism>
<evidence type="ECO:0000256" key="5">
    <source>
        <dbReference type="PIRNR" id="PIRNR037489"/>
    </source>
</evidence>
<dbReference type="InterPro" id="IPR015867">
    <property type="entry name" value="N-reg_PII/ATP_PRibTrfase_C"/>
</dbReference>
<dbReference type="InterPro" id="IPR017221">
    <property type="entry name" value="DUF34/NIF3_bac"/>
</dbReference>
<evidence type="ECO:0000256" key="6">
    <source>
        <dbReference type="PIRSR" id="PIRSR602678-1"/>
    </source>
</evidence>
<sequence length="374" mass="39298">MACRIGEIIAIMEELAPPAYAQEWDNIGLQVGSAASEIRGVLVALDATQGVLSEAREKGADLLICHHPPLFRPLHRLITDDPIGSILQEAIRSGIAIFAAHTNLDASPIGVNAVLAEIFGLENQEPLERLPGSEVFKLVTFLPAEHLAKVSAALFQSGAGVIGDYTGCSFRVEGTGTFTPGSRSHPVYGEAGKPNDVPEVRLEVVAEEHVLNDAIQALVSAHPYEEPAYDVYPLVLGTSAGMGRVGDLPEAVNLGELVRGCSKKLGNRAVRFTGDSGRMIGRVALCSGSGAKLASKALQSGAQALITGDVGYHESMNAAAMGLAIIDAGHYHTERPVIARLASLLAEKAEQAGLEIEVNASGLDTSPWSEEGDD</sequence>
<dbReference type="Gene3D" id="3.40.1390.30">
    <property type="entry name" value="NIF3 (NGG1p interacting factor 3)-like"/>
    <property type="match status" value="1"/>
</dbReference>
<dbReference type="FunFam" id="3.40.1390.30:FF:000001">
    <property type="entry name" value="GTP cyclohydrolase 1 type 2"/>
    <property type="match status" value="1"/>
</dbReference>
<feature type="binding site" evidence="6">
    <location>
        <position position="330"/>
    </location>
    <ligand>
        <name>a divalent metal cation</name>
        <dbReference type="ChEBI" id="CHEBI:60240"/>
        <label>1</label>
    </ligand>
</feature>
<dbReference type="PANTHER" id="PTHR13799">
    <property type="entry name" value="NGG1 INTERACTING FACTOR 3"/>
    <property type="match status" value="1"/>
</dbReference>
<dbReference type="GO" id="GO:0005737">
    <property type="term" value="C:cytoplasm"/>
    <property type="evidence" value="ECO:0007669"/>
    <property type="project" value="TreeGrafter"/>
</dbReference>
<comment type="caution">
    <text evidence="7">The sequence shown here is derived from an EMBL/GenBank/DDBJ whole genome shotgun (WGS) entry which is preliminary data.</text>
</comment>
<dbReference type="AlphaFoldDB" id="A0A1F2WKT6"/>
<accession>A0A1F2WKT6</accession>